<keyword evidence="4 11" id="KW-0418">Kinase</keyword>
<evidence type="ECO:0000259" key="10">
    <source>
        <dbReference type="PROSITE" id="PS50011"/>
    </source>
</evidence>
<evidence type="ECO:0000313" key="12">
    <source>
        <dbReference type="Proteomes" id="UP000485058"/>
    </source>
</evidence>
<keyword evidence="5 7" id="KW-0067">ATP-binding</keyword>
<feature type="non-terminal residue" evidence="11">
    <location>
        <position position="1"/>
    </location>
</feature>
<dbReference type="Pfam" id="PF00069">
    <property type="entry name" value="Pkinase"/>
    <property type="match status" value="1"/>
</dbReference>
<name>A0A699ZIQ3_HAELA</name>
<proteinExistence type="predicted"/>
<organism evidence="11 12">
    <name type="scientific">Haematococcus lacustris</name>
    <name type="common">Green alga</name>
    <name type="synonym">Haematococcus pluvialis</name>
    <dbReference type="NCBI Taxonomy" id="44745"/>
    <lineage>
        <taxon>Eukaryota</taxon>
        <taxon>Viridiplantae</taxon>
        <taxon>Chlorophyta</taxon>
        <taxon>core chlorophytes</taxon>
        <taxon>Chlorophyceae</taxon>
        <taxon>CS clade</taxon>
        <taxon>Chlamydomonadales</taxon>
        <taxon>Haematococcaceae</taxon>
        <taxon>Haematococcus</taxon>
    </lineage>
</organism>
<dbReference type="SUPFAM" id="SSF56112">
    <property type="entry name" value="Protein kinase-like (PK-like)"/>
    <property type="match status" value="1"/>
</dbReference>
<gene>
    <name evidence="11" type="ORF">HaLaN_16341</name>
</gene>
<protein>
    <submittedName>
        <fullName evidence="11">Protein kinase domain-containing protein</fullName>
    </submittedName>
</protein>
<feature type="active site" description="Proton acceptor" evidence="6">
    <location>
        <position position="128"/>
    </location>
</feature>
<dbReference type="Proteomes" id="UP000485058">
    <property type="component" value="Unassembled WGS sequence"/>
</dbReference>
<dbReference type="GO" id="GO:0005524">
    <property type="term" value="F:ATP binding"/>
    <property type="evidence" value="ECO:0007669"/>
    <property type="project" value="UniProtKB-KW"/>
</dbReference>
<evidence type="ECO:0000256" key="5">
    <source>
        <dbReference type="ARBA" id="ARBA00022840"/>
    </source>
</evidence>
<dbReference type="Gene3D" id="1.10.510.10">
    <property type="entry name" value="Transferase(Phosphotransferase) domain 1"/>
    <property type="match status" value="1"/>
</dbReference>
<feature type="cross-link" description="Glycyl lysine isopeptide (Lys-Gly) (interchain with G-Cter in SUMO2)" evidence="8">
    <location>
        <position position="130"/>
    </location>
</feature>
<evidence type="ECO:0000256" key="4">
    <source>
        <dbReference type="ARBA" id="ARBA00022777"/>
    </source>
</evidence>
<dbReference type="InterPro" id="IPR030616">
    <property type="entry name" value="Aur-like"/>
</dbReference>
<feature type="binding site" evidence="7">
    <location>
        <position position="146"/>
    </location>
    <ligand>
        <name>ATP</name>
        <dbReference type="ChEBI" id="CHEBI:30616"/>
    </ligand>
</feature>
<dbReference type="EMBL" id="BLLF01001456">
    <property type="protein sequence ID" value="GFH19399.1"/>
    <property type="molecule type" value="Genomic_DNA"/>
</dbReference>
<dbReference type="GO" id="GO:0004674">
    <property type="term" value="F:protein serine/threonine kinase activity"/>
    <property type="evidence" value="ECO:0007669"/>
    <property type="project" value="UniProtKB-KW"/>
</dbReference>
<comment type="caution">
    <text evidence="11">The sequence shown here is derived from an EMBL/GenBank/DDBJ whole genome shotgun (WGS) entry which is preliminary data.</text>
</comment>
<evidence type="ECO:0000256" key="9">
    <source>
        <dbReference type="SAM" id="MobiDB-lite"/>
    </source>
</evidence>
<dbReference type="InterPro" id="IPR008271">
    <property type="entry name" value="Ser/Thr_kinase_AS"/>
</dbReference>
<dbReference type="AlphaFoldDB" id="A0A699ZIQ3"/>
<feature type="binding site" evidence="7">
    <location>
        <begin position="81"/>
        <end position="83"/>
    </location>
    <ligand>
        <name>ATP</name>
        <dbReference type="ChEBI" id="CHEBI:30616"/>
    </ligand>
</feature>
<evidence type="ECO:0000256" key="3">
    <source>
        <dbReference type="ARBA" id="ARBA00022741"/>
    </source>
</evidence>
<feature type="binding site" evidence="7">
    <location>
        <position position="21"/>
    </location>
    <ligand>
        <name>ATP</name>
        <dbReference type="ChEBI" id="CHEBI:30616"/>
    </ligand>
</feature>
<reference evidence="11 12" key="1">
    <citation type="submission" date="2020-02" db="EMBL/GenBank/DDBJ databases">
        <title>Draft genome sequence of Haematococcus lacustris strain NIES-144.</title>
        <authorList>
            <person name="Morimoto D."/>
            <person name="Nakagawa S."/>
            <person name="Yoshida T."/>
            <person name="Sawayama S."/>
        </authorList>
    </citation>
    <scope>NUCLEOTIDE SEQUENCE [LARGE SCALE GENOMIC DNA]</scope>
    <source>
        <strain evidence="11 12">NIES-144</strain>
    </source>
</reference>
<accession>A0A699ZIQ3</accession>
<evidence type="ECO:0000256" key="1">
    <source>
        <dbReference type="ARBA" id="ARBA00022527"/>
    </source>
</evidence>
<evidence type="ECO:0000256" key="7">
    <source>
        <dbReference type="PIRSR" id="PIRSR630616-2"/>
    </source>
</evidence>
<dbReference type="SMART" id="SM00220">
    <property type="entry name" value="S_TKc"/>
    <property type="match status" value="1"/>
</dbReference>
<dbReference type="PIRSF" id="PIRSF000654">
    <property type="entry name" value="Integrin-linked_kinase"/>
    <property type="match status" value="1"/>
</dbReference>
<keyword evidence="12" id="KW-1185">Reference proteome</keyword>
<dbReference type="PANTHER" id="PTHR24350">
    <property type="entry name" value="SERINE/THREONINE-PROTEIN KINASE IAL-RELATED"/>
    <property type="match status" value="1"/>
</dbReference>
<evidence type="ECO:0000256" key="6">
    <source>
        <dbReference type="PIRSR" id="PIRSR630616-1"/>
    </source>
</evidence>
<feature type="region of interest" description="Disordered" evidence="9">
    <location>
        <begin position="176"/>
        <end position="195"/>
    </location>
</feature>
<dbReference type="PROSITE" id="PS00108">
    <property type="entry name" value="PROTEIN_KINASE_ST"/>
    <property type="match status" value="1"/>
</dbReference>
<keyword evidence="1" id="KW-0723">Serine/threonine-protein kinase</keyword>
<dbReference type="InterPro" id="IPR000719">
    <property type="entry name" value="Prot_kinase_dom"/>
</dbReference>
<evidence type="ECO:0000313" key="11">
    <source>
        <dbReference type="EMBL" id="GFH19399.1"/>
    </source>
</evidence>
<dbReference type="PROSITE" id="PS50011">
    <property type="entry name" value="PROTEIN_KINASE_DOM"/>
    <property type="match status" value="1"/>
</dbReference>
<keyword evidence="2" id="KW-0808">Transferase</keyword>
<evidence type="ECO:0000256" key="8">
    <source>
        <dbReference type="PIRSR" id="PIRSR630616-3"/>
    </source>
</evidence>
<dbReference type="InterPro" id="IPR011009">
    <property type="entry name" value="Kinase-like_dom_sf"/>
</dbReference>
<feature type="domain" description="Protein kinase" evidence="10">
    <location>
        <begin position="1"/>
        <end position="255"/>
    </location>
</feature>
<evidence type="ECO:0000256" key="2">
    <source>
        <dbReference type="ARBA" id="ARBA00022679"/>
    </source>
</evidence>
<sequence>GYIADVVDARCKKSNLRVALKVYSLPEMSELERVQLLREIRLHGRMSHPYVITVYSAFMEQGIHSSQLGRAKYNHVVLVEEFADGGDLLGMMMRHGGRLNEAVAVNEVLRPLLAALVHLHAQGIVHRDLKPGNVLFDLRGTLKLADFGLALDLNEERANTRAGTLEFMAPEVLSCPAKSQPNENKDGQAGPGQEYTTTADSWAVGALLYSIICGRPPFRGQNNKEVAKKIMKDDAVLDLVFPDRWEAALTYPGTT</sequence>
<keyword evidence="3 7" id="KW-0547">Nucleotide-binding</keyword>